<sequence>MSISTRARTRKADSNTKQELQPLQELDVTVLNNKGGGPSSSSTKELAATLAMAPSESADEGGASNDAVAELSMQQTDEQLQSDGGSTSVSIPAHNIRQFKEAVVNTSRLLKVFSEQEKELTKAKAEISKCHEEARRMQLSCQNLQRESDTRTRELARSNAEMENARSLLVQREKELSRVRGLKEDLEAKILELKHTEPTAEHSAPPRSPNALLMDEIDRLKKELEAKEGSLKSLRISRDSIRSSTKAEIMSIQAKYAREQKELIEKQEREITEHRQSLADKEADLEQEQERLMQLEMDLSMRATQLEDQATELKSNLDEVTGRLEDAREEIKHLEEQAKMRSSEHRSELSRLNRVVKKDEKRIAELEAALERTRAQVKENAKAARESARAKAKHKPKSTATAAEAMSAATEDVAEMDIDELREEVAGLRMDAVHKDETIRKLGVMVEELERKQNPEGRKPRAKVAAMQTEIDELKAELDVRAKKVEALETALHISEGGRSDEGTSADPATTIAQLELKVIALEADLKERDNRITSLEQELKEAQSMANERPMRLRHSSAIRSPSSQSHAQDTLPALSLSALPAQPYTPIYSGSAHRSELVTSSKGRQSMRGTKAREGSNESLYAEVAELRAKLNKLQQEKAALLELITEQQVTIRQLRGGPQLQQALAQAPLSAIASSQSPTQQHRKRSQPKTAAPVLSLTSELPLLDDDADTTTAADEIEEIGLVPAKRPKHNTISGESGLNSPILVSSLNSNISTPSSQAKWAQASAMSTLLRQGDKQTAGEVDLGTIEKLLKDKRISSTNRTKRFFSYMQKAPYALHTALLRMDSVVLSLDAAEFIKAFVPFVTSMSAKPGNSLRILPCDQGSALSAGSSEVSSNLLESTGVALQGLYEGEIASSLSIWIASFKNEQSQFFSGLMQQLAQKIVAPTTRSIAATCSMARIFAALSLLAADIQRVRIMLCDLLMDAVDSPHTLPVLANVLAVWPAALRVPQDKDTTNQQEPQEIADERSAFNLVVRVFQAIAAGIHDLYCEEHSKSEADALYSIMVERCGWRLPSDAEYADKVFVEASNALKNLDQTARTYPVVTCAYNLLAPYVVSG</sequence>
<dbReference type="Proteomes" id="UP001151518">
    <property type="component" value="Unassembled WGS sequence"/>
</dbReference>
<dbReference type="PANTHER" id="PTHR45615:SF80">
    <property type="entry name" value="GRIP DOMAIN-CONTAINING PROTEIN"/>
    <property type="match status" value="1"/>
</dbReference>
<feature type="region of interest" description="Disordered" evidence="2">
    <location>
        <begin position="674"/>
        <end position="698"/>
    </location>
</feature>
<feature type="region of interest" description="Disordered" evidence="2">
    <location>
        <begin position="544"/>
        <end position="571"/>
    </location>
</feature>
<comment type="caution">
    <text evidence="3">The sequence shown here is derived from an EMBL/GenBank/DDBJ whole genome shotgun (WGS) entry which is preliminary data.</text>
</comment>
<dbReference type="AlphaFoldDB" id="A0A9W8GAT8"/>
<feature type="region of interest" description="Disordered" evidence="2">
    <location>
        <begin position="1"/>
        <end position="65"/>
    </location>
</feature>
<evidence type="ECO:0000313" key="3">
    <source>
        <dbReference type="EMBL" id="KAJ2678434.1"/>
    </source>
</evidence>
<reference evidence="3" key="1">
    <citation type="submission" date="2022-07" db="EMBL/GenBank/DDBJ databases">
        <title>Phylogenomic reconstructions and comparative analyses of Kickxellomycotina fungi.</title>
        <authorList>
            <person name="Reynolds N.K."/>
            <person name="Stajich J.E."/>
            <person name="Barry K."/>
            <person name="Grigoriev I.V."/>
            <person name="Crous P."/>
            <person name="Smith M.E."/>
        </authorList>
    </citation>
    <scope>NUCLEOTIDE SEQUENCE</scope>
    <source>
        <strain evidence="3">NRRL 3115</strain>
    </source>
</reference>
<dbReference type="EMBL" id="JANBTW010000021">
    <property type="protein sequence ID" value="KAJ2678434.1"/>
    <property type="molecule type" value="Genomic_DNA"/>
</dbReference>
<keyword evidence="1" id="KW-0175">Coiled coil</keyword>
<protein>
    <submittedName>
        <fullName evidence="3">Uncharacterized protein</fullName>
    </submittedName>
</protein>
<feature type="region of interest" description="Disordered" evidence="2">
    <location>
        <begin position="589"/>
        <end position="616"/>
    </location>
</feature>
<dbReference type="PANTHER" id="PTHR45615">
    <property type="entry name" value="MYOSIN HEAVY CHAIN, NON-MUSCLE"/>
    <property type="match status" value="1"/>
</dbReference>
<feature type="region of interest" description="Disordered" evidence="2">
    <location>
        <begin position="381"/>
        <end position="402"/>
    </location>
</feature>
<feature type="coiled-coil region" evidence="1">
    <location>
        <begin position="619"/>
        <end position="653"/>
    </location>
</feature>
<evidence type="ECO:0000256" key="1">
    <source>
        <dbReference type="SAM" id="Coils"/>
    </source>
</evidence>
<evidence type="ECO:0000256" key="2">
    <source>
        <dbReference type="SAM" id="MobiDB-lite"/>
    </source>
</evidence>
<organism evidence="3 4">
    <name type="scientific">Coemansia spiralis</name>
    <dbReference type="NCBI Taxonomy" id="417178"/>
    <lineage>
        <taxon>Eukaryota</taxon>
        <taxon>Fungi</taxon>
        <taxon>Fungi incertae sedis</taxon>
        <taxon>Zoopagomycota</taxon>
        <taxon>Kickxellomycotina</taxon>
        <taxon>Kickxellomycetes</taxon>
        <taxon>Kickxellales</taxon>
        <taxon>Kickxellaceae</taxon>
        <taxon>Coemansia</taxon>
    </lineage>
</organism>
<dbReference type="OrthoDB" id="5589812at2759"/>
<proteinExistence type="predicted"/>
<evidence type="ECO:0000313" key="4">
    <source>
        <dbReference type="Proteomes" id="UP001151518"/>
    </source>
</evidence>
<name>A0A9W8GAT8_9FUNG</name>
<feature type="compositionally biased region" description="Polar residues" evidence="2">
    <location>
        <begin position="599"/>
        <end position="610"/>
    </location>
</feature>
<gene>
    <name evidence="3" type="ORF">GGI25_002419</name>
</gene>
<feature type="compositionally biased region" description="Polar residues" evidence="2">
    <location>
        <begin position="559"/>
        <end position="570"/>
    </location>
</feature>
<accession>A0A9W8GAT8</accession>